<name>A0A094X7W0_9BACT</name>
<evidence type="ECO:0000313" key="3">
    <source>
        <dbReference type="Proteomes" id="UP000029452"/>
    </source>
</evidence>
<feature type="compositionally biased region" description="Polar residues" evidence="1">
    <location>
        <begin position="33"/>
        <end position="43"/>
    </location>
</feature>
<evidence type="ECO:0000256" key="1">
    <source>
        <dbReference type="SAM" id="MobiDB-lite"/>
    </source>
</evidence>
<dbReference type="AlphaFoldDB" id="A0A094X7W0"/>
<feature type="compositionally biased region" description="Polar residues" evidence="1">
    <location>
        <begin position="1"/>
        <end position="23"/>
    </location>
</feature>
<dbReference type="Proteomes" id="UP000029452">
    <property type="component" value="Unassembled WGS sequence"/>
</dbReference>
<evidence type="ECO:0000313" key="2">
    <source>
        <dbReference type="EMBL" id="KGA94599.1"/>
    </source>
</evidence>
<comment type="caution">
    <text evidence="2">The sequence shown here is derived from an EMBL/GenBank/DDBJ whole genome shotgun (WGS) entry which is preliminary data.</text>
</comment>
<dbReference type="PATRIC" id="fig|178606.4.peg.563"/>
<dbReference type="EMBL" id="JPGK01000002">
    <property type="protein sequence ID" value="KGA94599.1"/>
    <property type="molecule type" value="Genomic_DNA"/>
</dbReference>
<reference evidence="2 3" key="1">
    <citation type="submission" date="2014-06" db="EMBL/GenBank/DDBJ databases">
        <title>Draft genome sequence of iron oxidizing acidophile Leptospirillum ferriphilum DSM14647.</title>
        <authorList>
            <person name="Cardenas J.P."/>
            <person name="Lazcano M."/>
            <person name="Ossandon F.J."/>
            <person name="Corbett M."/>
            <person name="Holmes D.S."/>
            <person name="Watkin E."/>
        </authorList>
    </citation>
    <scope>NUCLEOTIDE SEQUENCE [LARGE SCALE GENOMIC DNA]</scope>
    <source>
        <strain evidence="2 3">DSM 14647</strain>
    </source>
</reference>
<protein>
    <submittedName>
        <fullName evidence="2">Uncharacterized protein</fullName>
    </submittedName>
</protein>
<sequence>MLSDNFPSFPTVSVRKTSPSFSFGSDGAKLDASFSQPLHGTGS</sequence>
<feature type="region of interest" description="Disordered" evidence="1">
    <location>
        <begin position="1"/>
        <end position="43"/>
    </location>
</feature>
<proteinExistence type="predicted"/>
<organism evidence="2 3">
    <name type="scientific">Leptospirillum ferriphilum</name>
    <dbReference type="NCBI Taxonomy" id="178606"/>
    <lineage>
        <taxon>Bacteria</taxon>
        <taxon>Pseudomonadati</taxon>
        <taxon>Nitrospirota</taxon>
        <taxon>Nitrospiria</taxon>
        <taxon>Nitrospirales</taxon>
        <taxon>Nitrospiraceae</taxon>
        <taxon>Leptospirillum</taxon>
    </lineage>
</organism>
<gene>
    <name evidence="2" type="ORF">LptCag_2029</name>
</gene>
<accession>A0A094X7W0</accession>